<protein>
    <submittedName>
        <fullName evidence="1">Uncharacterized protein</fullName>
    </submittedName>
</protein>
<dbReference type="AlphaFoldDB" id="A0AAE1PJQ2"/>
<dbReference type="Proteomes" id="UP001292094">
    <property type="component" value="Unassembled WGS sequence"/>
</dbReference>
<gene>
    <name evidence="1" type="ORF">Pmani_019385</name>
</gene>
<comment type="caution">
    <text evidence="1">The sequence shown here is derived from an EMBL/GenBank/DDBJ whole genome shotgun (WGS) entry which is preliminary data.</text>
</comment>
<organism evidence="1 2">
    <name type="scientific">Petrolisthes manimaculis</name>
    <dbReference type="NCBI Taxonomy" id="1843537"/>
    <lineage>
        <taxon>Eukaryota</taxon>
        <taxon>Metazoa</taxon>
        <taxon>Ecdysozoa</taxon>
        <taxon>Arthropoda</taxon>
        <taxon>Crustacea</taxon>
        <taxon>Multicrustacea</taxon>
        <taxon>Malacostraca</taxon>
        <taxon>Eumalacostraca</taxon>
        <taxon>Eucarida</taxon>
        <taxon>Decapoda</taxon>
        <taxon>Pleocyemata</taxon>
        <taxon>Anomura</taxon>
        <taxon>Galatheoidea</taxon>
        <taxon>Porcellanidae</taxon>
        <taxon>Petrolisthes</taxon>
    </lineage>
</organism>
<evidence type="ECO:0000313" key="1">
    <source>
        <dbReference type="EMBL" id="KAK4308966.1"/>
    </source>
</evidence>
<keyword evidence="2" id="KW-1185">Reference proteome</keyword>
<accession>A0AAE1PJQ2</accession>
<evidence type="ECO:0000313" key="2">
    <source>
        <dbReference type="Proteomes" id="UP001292094"/>
    </source>
</evidence>
<proteinExistence type="predicted"/>
<dbReference type="EMBL" id="JAWZYT010001820">
    <property type="protein sequence ID" value="KAK4308966.1"/>
    <property type="molecule type" value="Genomic_DNA"/>
</dbReference>
<name>A0AAE1PJQ2_9EUCA</name>
<sequence>MTSILTLGGIGLTVGAAAVAGAVGLGIVAAAATGVYRNHGYGGGGGSGGGVEHNNNNSGGDGSLSLLLGDAMEMVKAQDVSGCGRRLVCELASGHPQTLTVHELAILKFVGSGVVPGEGVLPPDALLQYKTAKGYGEGGKDCGQLYLHCPYNSTQLMQVIMHYLP</sequence>
<reference evidence="1" key="1">
    <citation type="submission" date="2023-11" db="EMBL/GenBank/DDBJ databases">
        <title>Genome assemblies of two species of porcelain crab, Petrolisthes cinctipes and Petrolisthes manimaculis (Anomura: Porcellanidae).</title>
        <authorList>
            <person name="Angst P."/>
        </authorList>
    </citation>
    <scope>NUCLEOTIDE SEQUENCE</scope>
    <source>
        <strain evidence="1">PB745_02</strain>
        <tissue evidence="1">Gill</tissue>
    </source>
</reference>